<dbReference type="Pfam" id="PF11360">
    <property type="entry name" value="DUF3110"/>
    <property type="match status" value="1"/>
</dbReference>
<dbReference type="EMBL" id="HBNS01002099">
    <property type="protein sequence ID" value="CAE4581279.1"/>
    <property type="molecule type" value="Transcribed_RNA"/>
</dbReference>
<gene>
    <name evidence="2" type="ORF">DBRI00130_LOCUS1684</name>
</gene>
<evidence type="ECO:0000256" key="1">
    <source>
        <dbReference type="SAM" id="SignalP"/>
    </source>
</evidence>
<keyword evidence="1" id="KW-0732">Signal</keyword>
<evidence type="ECO:0000313" key="2">
    <source>
        <dbReference type="EMBL" id="CAE4581279.1"/>
    </source>
</evidence>
<accession>A0A6V2AJK7</accession>
<protein>
    <submittedName>
        <fullName evidence="2">Uncharacterized protein</fullName>
    </submittedName>
</protein>
<sequence>MKNIIALFIAVVTQVKAFCPNGSQLSPTQGTPNQKASCINRKQFSFIVPQVGNTISLDAYKREDEDTNDSEDNFPMKELYERIEKHRDVVSTSENTSPRKVYVILFHADTASEGMHAIEYPHGSGENSVLAFETKEACETFAKKLEEQRFFDPKVSCKSK</sequence>
<dbReference type="InterPro" id="IPR021503">
    <property type="entry name" value="DUF3110"/>
</dbReference>
<proteinExistence type="predicted"/>
<feature type="signal peptide" evidence="1">
    <location>
        <begin position="1"/>
        <end position="17"/>
    </location>
</feature>
<feature type="chain" id="PRO_5030160861" evidence="1">
    <location>
        <begin position="18"/>
        <end position="160"/>
    </location>
</feature>
<name>A0A6V2AJK7_9STRA</name>
<organism evidence="2">
    <name type="scientific">Ditylum brightwellii</name>
    <dbReference type="NCBI Taxonomy" id="49249"/>
    <lineage>
        <taxon>Eukaryota</taxon>
        <taxon>Sar</taxon>
        <taxon>Stramenopiles</taxon>
        <taxon>Ochrophyta</taxon>
        <taxon>Bacillariophyta</taxon>
        <taxon>Mediophyceae</taxon>
        <taxon>Lithodesmiophycidae</taxon>
        <taxon>Lithodesmiales</taxon>
        <taxon>Lithodesmiaceae</taxon>
        <taxon>Ditylum</taxon>
    </lineage>
</organism>
<dbReference type="AlphaFoldDB" id="A0A6V2AJK7"/>
<reference evidence="2" key="1">
    <citation type="submission" date="2021-01" db="EMBL/GenBank/DDBJ databases">
        <authorList>
            <person name="Corre E."/>
            <person name="Pelletier E."/>
            <person name="Niang G."/>
            <person name="Scheremetjew M."/>
            <person name="Finn R."/>
            <person name="Kale V."/>
            <person name="Holt S."/>
            <person name="Cochrane G."/>
            <person name="Meng A."/>
            <person name="Brown T."/>
            <person name="Cohen L."/>
        </authorList>
    </citation>
    <scope>NUCLEOTIDE SEQUENCE</scope>
    <source>
        <strain evidence="2">GSO104</strain>
    </source>
</reference>